<organism evidence="1 2">
    <name type="scientific">Paracidovorax anthurii</name>
    <dbReference type="NCBI Taxonomy" id="78229"/>
    <lineage>
        <taxon>Bacteria</taxon>
        <taxon>Pseudomonadati</taxon>
        <taxon>Pseudomonadota</taxon>
        <taxon>Betaproteobacteria</taxon>
        <taxon>Burkholderiales</taxon>
        <taxon>Comamonadaceae</taxon>
        <taxon>Paracidovorax</taxon>
    </lineage>
</organism>
<dbReference type="EMBL" id="QLTA01000008">
    <property type="protein sequence ID" value="RAR85022.1"/>
    <property type="molecule type" value="Genomic_DNA"/>
</dbReference>
<keyword evidence="2" id="KW-1185">Reference proteome</keyword>
<name>A0A328ZK56_9BURK</name>
<dbReference type="AlphaFoldDB" id="A0A328ZK56"/>
<reference evidence="1 2" key="1">
    <citation type="submission" date="2018-06" db="EMBL/GenBank/DDBJ databases">
        <title>Genomic Encyclopedia of Archaeal and Bacterial Type Strains, Phase II (KMG-II): from individual species to whole genera.</title>
        <authorList>
            <person name="Goeker M."/>
        </authorList>
    </citation>
    <scope>NUCLEOTIDE SEQUENCE [LARGE SCALE GENOMIC DNA]</scope>
    <source>
        <strain evidence="1 2">CFPB 3232</strain>
    </source>
</reference>
<dbReference type="Proteomes" id="UP000248856">
    <property type="component" value="Unassembled WGS sequence"/>
</dbReference>
<evidence type="ECO:0000313" key="2">
    <source>
        <dbReference type="Proteomes" id="UP000248856"/>
    </source>
</evidence>
<evidence type="ECO:0000313" key="1">
    <source>
        <dbReference type="EMBL" id="RAR85022.1"/>
    </source>
</evidence>
<gene>
    <name evidence="1" type="ORF">AX018_1008115</name>
</gene>
<accession>A0A328ZK56</accession>
<sequence length="418" mass="46703">MSCRSIAAEGGSMLKVYLDSQDYSVLSGKALTPELARVKNTLLGFAESGHVRFVFSSIIVCEVAPTGPHAVQYAIERGDLLTQLCRRNALVYPFQLLELEARALASLSLLSAAVVAETQDWFPSFEFDEPTPLSESLRQCFHSDPMFQAMTRPQRREAERKLFKKGGLRPEVRDAIYSAAGQNYVDAILAKWPMDRAHADVFRCYALGEATQDEASEAMKASLRDPFRLMLWFSENPELAVPLVDLVRQPGKKLGAQMRQLVDLTEQLKSSIGDTGPATSRWQELPMSTKRDWERRVSEQVLGVVHGVARQCDVQLNAAVNSKDVAQYCPGIDAALRSMMSSLWDNVGGSRRDLPSDSQFPDARHAMYAPYVDIFRADRFMAPHIRKQVQHHGTSVVAKLTELVPEIERRLEKACANS</sequence>
<comment type="caution">
    <text evidence="1">The sequence shown here is derived from an EMBL/GenBank/DDBJ whole genome shotgun (WGS) entry which is preliminary data.</text>
</comment>
<proteinExistence type="predicted"/>
<protein>
    <submittedName>
        <fullName evidence="1">Uncharacterized protein</fullName>
    </submittedName>
</protein>